<protein>
    <submittedName>
        <fullName evidence="2">Uncharacterized protein</fullName>
    </submittedName>
</protein>
<dbReference type="KEGG" id="serj:SGUI_2980"/>
<dbReference type="RefSeq" id="WP_066641673.1">
    <property type="nucleotide sequence ID" value="NZ_CP014989.1"/>
</dbReference>
<dbReference type="STRING" id="1758689.SGUI_2980"/>
<reference evidence="2 3" key="1">
    <citation type="submission" date="2016-03" db="EMBL/GenBank/DDBJ databases">
        <title>Shallow-sea hydrothermal system.</title>
        <authorList>
            <person name="Tang K."/>
        </authorList>
    </citation>
    <scope>NUCLEOTIDE SEQUENCE [LARGE SCALE GENOMIC DNA]</scope>
    <source>
        <strain evidence="2 3">JLT9</strain>
    </source>
</reference>
<evidence type="ECO:0000313" key="2">
    <source>
        <dbReference type="EMBL" id="ANS80376.1"/>
    </source>
</evidence>
<proteinExistence type="predicted"/>
<dbReference type="Proteomes" id="UP000092482">
    <property type="component" value="Chromosome"/>
</dbReference>
<keyword evidence="3" id="KW-1185">Reference proteome</keyword>
<gene>
    <name evidence="2" type="ORF">SGUI_2980</name>
</gene>
<evidence type="ECO:0000313" key="3">
    <source>
        <dbReference type="Proteomes" id="UP000092482"/>
    </source>
</evidence>
<evidence type="ECO:0000256" key="1">
    <source>
        <dbReference type="SAM" id="MobiDB-lite"/>
    </source>
</evidence>
<name>A0A1B1NG14_9MICO</name>
<dbReference type="EMBL" id="CP014989">
    <property type="protein sequence ID" value="ANS80376.1"/>
    <property type="molecule type" value="Genomic_DNA"/>
</dbReference>
<sequence length="209" mass="23708">MTIRHLSEVRPADPPRRSGEPWTDDDYSTLVTLCREGLDLTETSHRLGRSPQSVRDRARRMLPLEQRGVPGDRVLTQLRTNLLPDPDYDWQRHLATPQPPRPIIRQVLPAPTHAGFPGLEDDELLATADALAQQRRPAEDYLAQALAHEVRRRGLAADLGRAGELHARERVEDFLDRADYPYRPTDCWAMTGPSAADTSGTWRDDEPPW</sequence>
<accession>A0A1B1NG14</accession>
<feature type="compositionally biased region" description="Basic and acidic residues" evidence="1">
    <location>
        <begin position="1"/>
        <end position="19"/>
    </location>
</feature>
<dbReference type="OrthoDB" id="5111817at2"/>
<dbReference type="AlphaFoldDB" id="A0A1B1NG14"/>
<feature type="region of interest" description="Disordered" evidence="1">
    <location>
        <begin position="1"/>
        <end position="25"/>
    </location>
</feature>
<feature type="region of interest" description="Disordered" evidence="1">
    <location>
        <begin position="186"/>
        <end position="209"/>
    </location>
</feature>
<organism evidence="2 3">
    <name type="scientific">Serinicoccus hydrothermalis</name>
    <dbReference type="NCBI Taxonomy" id="1758689"/>
    <lineage>
        <taxon>Bacteria</taxon>
        <taxon>Bacillati</taxon>
        <taxon>Actinomycetota</taxon>
        <taxon>Actinomycetes</taxon>
        <taxon>Micrococcales</taxon>
        <taxon>Ornithinimicrobiaceae</taxon>
        <taxon>Serinicoccus</taxon>
    </lineage>
</organism>